<dbReference type="RefSeq" id="WP_111391950.1">
    <property type="nucleotide sequence ID" value="NZ_JBJINY010000027.1"/>
</dbReference>
<dbReference type="InterPro" id="IPR009057">
    <property type="entry name" value="Homeodomain-like_sf"/>
</dbReference>
<dbReference type="AlphaFoldDB" id="A0A326S2P2"/>
<organism evidence="1 2">
    <name type="scientific">Algoriphagus aquaeductus</name>
    <dbReference type="NCBI Taxonomy" id="475299"/>
    <lineage>
        <taxon>Bacteria</taxon>
        <taxon>Pseudomonadati</taxon>
        <taxon>Bacteroidota</taxon>
        <taxon>Cytophagia</taxon>
        <taxon>Cytophagales</taxon>
        <taxon>Cyclobacteriaceae</taxon>
        <taxon>Algoriphagus</taxon>
    </lineage>
</organism>
<comment type="caution">
    <text evidence="1">The sequence shown here is derived from an EMBL/GenBank/DDBJ whole genome shotgun (WGS) entry which is preliminary data.</text>
</comment>
<name>A0A326S2P2_9BACT</name>
<evidence type="ECO:0000313" key="2">
    <source>
        <dbReference type="Proteomes" id="UP000248917"/>
    </source>
</evidence>
<dbReference type="Pfam" id="PF04255">
    <property type="entry name" value="DUF433"/>
    <property type="match status" value="1"/>
</dbReference>
<accession>A0A326S2P2</accession>
<sequence>MENLLKRITLDPEIVHGKPAIRGTRILVSSILEYLAGGDSVDEILKEFKELTKEDILACLAYASKAINHQEFKIPAA</sequence>
<dbReference type="PANTHER" id="PTHR34849:SF3">
    <property type="entry name" value="SSR2962 PROTEIN"/>
    <property type="match status" value="1"/>
</dbReference>
<dbReference type="Gene3D" id="1.10.10.10">
    <property type="entry name" value="Winged helix-like DNA-binding domain superfamily/Winged helix DNA-binding domain"/>
    <property type="match status" value="1"/>
</dbReference>
<dbReference type="PANTHER" id="PTHR34849">
    <property type="entry name" value="SSL5025 PROTEIN"/>
    <property type="match status" value="1"/>
</dbReference>
<dbReference type="InterPro" id="IPR036388">
    <property type="entry name" value="WH-like_DNA-bd_sf"/>
</dbReference>
<keyword evidence="2" id="KW-1185">Reference proteome</keyword>
<proteinExistence type="predicted"/>
<evidence type="ECO:0000313" key="1">
    <source>
        <dbReference type="EMBL" id="PZV85502.1"/>
    </source>
</evidence>
<dbReference type="SUPFAM" id="SSF46689">
    <property type="entry name" value="Homeodomain-like"/>
    <property type="match status" value="1"/>
</dbReference>
<reference evidence="1 2" key="1">
    <citation type="submission" date="2018-06" db="EMBL/GenBank/DDBJ databases">
        <title>Genomic Encyclopedia of Archaeal and Bacterial Type Strains, Phase II (KMG-II): from individual species to whole genera.</title>
        <authorList>
            <person name="Goeker M."/>
        </authorList>
    </citation>
    <scope>NUCLEOTIDE SEQUENCE [LARGE SCALE GENOMIC DNA]</scope>
    <source>
        <strain evidence="1 2">T4</strain>
    </source>
</reference>
<dbReference type="Proteomes" id="UP000248917">
    <property type="component" value="Unassembled WGS sequence"/>
</dbReference>
<dbReference type="OrthoDB" id="1494556at2"/>
<protein>
    <submittedName>
        <fullName evidence="1">Uncharacterized protein (DUF433 family)</fullName>
    </submittedName>
</protein>
<dbReference type="EMBL" id="QKTX01000003">
    <property type="protein sequence ID" value="PZV85502.1"/>
    <property type="molecule type" value="Genomic_DNA"/>
</dbReference>
<gene>
    <name evidence="1" type="ORF">CLV31_103294</name>
</gene>
<dbReference type="InterPro" id="IPR007367">
    <property type="entry name" value="DUF433"/>
</dbReference>